<name>A0A5N5WND3_9EURO</name>
<keyword evidence="1" id="KW-0472">Membrane</keyword>
<evidence type="ECO:0000256" key="1">
    <source>
        <dbReference type="SAM" id="Phobius"/>
    </source>
</evidence>
<organism evidence="2 3">
    <name type="scientific">Aspergillus leporis</name>
    <dbReference type="NCBI Taxonomy" id="41062"/>
    <lineage>
        <taxon>Eukaryota</taxon>
        <taxon>Fungi</taxon>
        <taxon>Dikarya</taxon>
        <taxon>Ascomycota</taxon>
        <taxon>Pezizomycotina</taxon>
        <taxon>Eurotiomycetes</taxon>
        <taxon>Eurotiomycetidae</taxon>
        <taxon>Eurotiales</taxon>
        <taxon>Aspergillaceae</taxon>
        <taxon>Aspergillus</taxon>
        <taxon>Aspergillus subgen. Circumdati</taxon>
    </lineage>
</organism>
<proteinExistence type="predicted"/>
<dbReference type="EMBL" id="ML732316">
    <property type="protein sequence ID" value="KAB8070066.1"/>
    <property type="molecule type" value="Genomic_DNA"/>
</dbReference>
<keyword evidence="1" id="KW-0812">Transmembrane</keyword>
<dbReference type="AlphaFoldDB" id="A0A5N5WND3"/>
<accession>A0A5N5WND3</accession>
<evidence type="ECO:0000313" key="3">
    <source>
        <dbReference type="Proteomes" id="UP000326565"/>
    </source>
</evidence>
<evidence type="ECO:0000313" key="2">
    <source>
        <dbReference type="EMBL" id="KAB8070066.1"/>
    </source>
</evidence>
<protein>
    <submittedName>
        <fullName evidence="2">Uncharacterized protein</fullName>
    </submittedName>
</protein>
<feature type="transmembrane region" description="Helical" evidence="1">
    <location>
        <begin position="26"/>
        <end position="53"/>
    </location>
</feature>
<keyword evidence="1" id="KW-1133">Transmembrane helix</keyword>
<reference evidence="2 3" key="1">
    <citation type="submission" date="2019-04" db="EMBL/GenBank/DDBJ databases">
        <title>Friends and foes A comparative genomics study of 23 Aspergillus species from section Flavi.</title>
        <authorList>
            <consortium name="DOE Joint Genome Institute"/>
            <person name="Kjaerbolling I."/>
            <person name="Vesth T."/>
            <person name="Frisvad J.C."/>
            <person name="Nybo J.L."/>
            <person name="Theobald S."/>
            <person name="Kildgaard S."/>
            <person name="Isbrandt T."/>
            <person name="Kuo A."/>
            <person name="Sato A."/>
            <person name="Lyhne E.K."/>
            <person name="Kogle M.E."/>
            <person name="Wiebenga A."/>
            <person name="Kun R.S."/>
            <person name="Lubbers R.J."/>
            <person name="Makela M.R."/>
            <person name="Barry K."/>
            <person name="Chovatia M."/>
            <person name="Clum A."/>
            <person name="Daum C."/>
            <person name="Haridas S."/>
            <person name="He G."/>
            <person name="LaButti K."/>
            <person name="Lipzen A."/>
            <person name="Mondo S."/>
            <person name="Riley R."/>
            <person name="Salamov A."/>
            <person name="Simmons B.A."/>
            <person name="Magnuson J.K."/>
            <person name="Henrissat B."/>
            <person name="Mortensen U.H."/>
            <person name="Larsen T.O."/>
            <person name="Devries R.P."/>
            <person name="Grigoriev I.V."/>
            <person name="Machida M."/>
            <person name="Baker S.E."/>
            <person name="Andersen M.R."/>
        </authorList>
    </citation>
    <scope>NUCLEOTIDE SEQUENCE [LARGE SCALE GENOMIC DNA]</scope>
    <source>
        <strain evidence="2 3">CBS 151.66</strain>
    </source>
</reference>
<dbReference type="Proteomes" id="UP000326565">
    <property type="component" value="Unassembled WGS sequence"/>
</dbReference>
<keyword evidence="3" id="KW-1185">Reference proteome</keyword>
<sequence>MMPIAQLVSHRQGFCVKERSPEDDKLYMVSIGMGMCVCLLFSFLLSLGSLNFIGLGTIWPKSSTRTAAPFAGLRNGIDTVSTASGSCFHRRTESVRDDVCTP</sequence>
<gene>
    <name evidence="2" type="ORF">BDV29DRAFT_40192</name>
</gene>